<feature type="region of interest" description="Disordered" evidence="1">
    <location>
        <begin position="460"/>
        <end position="511"/>
    </location>
</feature>
<gene>
    <name evidence="3" type="ORF">TR137282</name>
</gene>
<dbReference type="Pfam" id="PF25040">
    <property type="entry name" value="BLTP1_C"/>
    <property type="match status" value="1"/>
</dbReference>
<dbReference type="PANTHER" id="PTHR31640:SF1">
    <property type="entry name" value="BRIDGE-LIKE LIPID TRANSFER PROTEIN FAMILY MEMBER 1"/>
    <property type="match status" value="1"/>
</dbReference>
<feature type="compositionally biased region" description="Polar residues" evidence="1">
    <location>
        <begin position="249"/>
        <end position="261"/>
    </location>
</feature>
<evidence type="ECO:0000313" key="3">
    <source>
        <dbReference type="EMBL" id="JAP48783.1"/>
    </source>
</evidence>
<dbReference type="InterPro" id="IPR056742">
    <property type="entry name" value="BLTP1_C"/>
</dbReference>
<feature type="region of interest" description="Disordered" evidence="1">
    <location>
        <begin position="197"/>
        <end position="271"/>
    </location>
</feature>
<feature type="non-terminal residue" evidence="3">
    <location>
        <position position="1"/>
    </location>
</feature>
<feature type="domain" description="Bridge-like lipid transfer protein family member 1 C-terminal" evidence="2">
    <location>
        <begin position="355"/>
        <end position="430"/>
    </location>
</feature>
<feature type="compositionally biased region" description="Polar residues" evidence="1">
    <location>
        <begin position="118"/>
        <end position="132"/>
    </location>
</feature>
<dbReference type="InterPro" id="IPR033616">
    <property type="entry name" value="BLTP1"/>
</dbReference>
<dbReference type="AlphaFoldDB" id="A0A0X3PAQ7"/>
<evidence type="ECO:0000256" key="1">
    <source>
        <dbReference type="SAM" id="MobiDB-lite"/>
    </source>
</evidence>
<dbReference type="GO" id="GO:0048488">
    <property type="term" value="P:synaptic vesicle endocytosis"/>
    <property type="evidence" value="ECO:0007669"/>
    <property type="project" value="TreeGrafter"/>
</dbReference>
<name>A0A0X3PAQ7_SCHSO</name>
<proteinExistence type="predicted"/>
<reference evidence="3" key="1">
    <citation type="submission" date="2016-01" db="EMBL/GenBank/DDBJ databases">
        <title>Reference transcriptome for the parasite Schistocephalus solidus: insights into the molecular evolution of parasitism.</title>
        <authorList>
            <person name="Hebert F.O."/>
            <person name="Grambauer S."/>
            <person name="Barber I."/>
            <person name="Landry C.R."/>
            <person name="Aubin-Horth N."/>
        </authorList>
    </citation>
    <scope>NUCLEOTIDE SEQUENCE</scope>
</reference>
<organism evidence="3">
    <name type="scientific">Schistocephalus solidus</name>
    <name type="common">Tapeworm</name>
    <dbReference type="NCBI Taxonomy" id="70667"/>
    <lineage>
        <taxon>Eukaryota</taxon>
        <taxon>Metazoa</taxon>
        <taxon>Spiralia</taxon>
        <taxon>Lophotrochozoa</taxon>
        <taxon>Platyhelminthes</taxon>
        <taxon>Cestoda</taxon>
        <taxon>Eucestoda</taxon>
        <taxon>Diphyllobothriidea</taxon>
        <taxon>Diphyllobothriidae</taxon>
        <taxon>Schistocephalus</taxon>
    </lineage>
</organism>
<evidence type="ECO:0000259" key="2">
    <source>
        <dbReference type="Pfam" id="PF25040"/>
    </source>
</evidence>
<dbReference type="EMBL" id="GEEE01014442">
    <property type="protein sequence ID" value="JAP48783.1"/>
    <property type="molecule type" value="Transcribed_RNA"/>
</dbReference>
<accession>A0A0X3PAQ7</accession>
<dbReference type="PANTHER" id="PTHR31640">
    <property type="entry name" value="TRANSMEMBRANE PROTEIN KIAA1109"/>
    <property type="match status" value="1"/>
</dbReference>
<dbReference type="GO" id="GO:0098793">
    <property type="term" value="C:presynapse"/>
    <property type="evidence" value="ECO:0007669"/>
    <property type="project" value="GOC"/>
</dbReference>
<protein>
    <recommendedName>
        <fullName evidence="2">Bridge-like lipid transfer protein family member 1 C-terminal domain-containing protein</fullName>
    </recommendedName>
</protein>
<sequence>GWINIRQVLSFDLGQQPQYRPQTAYVLRVRRGREQNPVKLPITPTITEWMEFIFKAVDNTVISHVGGYNPACLVDVVKLTDFAVNFPSHDPLPRRRRSKFRSRDSNNAKPLLRPNHLSGPSESADGASSSTVAADDGQKAVDAVPAQPSRANPLKPPADAEILFVLPSISMRLTTDQRQSMARPRPDELLALMHEHNGDHPAAGVSNGAKKGSAAAVGRQTSPPPSSSSHRPATRDEEKQPHAAASGVVVSTPQDQHQASGDSARGGESTSAVKPFSAKVNISFQTDFHGVIQLGLIDVPWLPSLIASYISEQQHEFETMATPDPSYAVTPLTLQLAKDGRLGGVSASTSSPIVQDMRTYNVIHWSLSPECRWLLATNIAVPAFDMLLENIGFRRARTTIPKWLQRGALDHLDALVAALVRASLHLVVDEENGDSVEGDRQGTSPLSLGRRISRVDVFPRLLPPPSRRESISVSTSTARPSRPRNLPSTSAAAAPTGSASDSAHPPQTHAP</sequence>
<feature type="region of interest" description="Disordered" evidence="1">
    <location>
        <begin position="88"/>
        <end position="156"/>
    </location>
</feature>
<feature type="compositionally biased region" description="Low complexity" evidence="1">
    <location>
        <begin position="487"/>
        <end position="503"/>
    </location>
</feature>